<dbReference type="Pfam" id="PF03819">
    <property type="entry name" value="MazG"/>
    <property type="match status" value="1"/>
</dbReference>
<proteinExistence type="predicted"/>
<dbReference type="PANTHER" id="PTHR14552:SF21">
    <property type="entry name" value="DCTP PYROPHOSPHATASE 1"/>
    <property type="match status" value="1"/>
</dbReference>
<keyword evidence="3" id="KW-1185">Reference proteome</keyword>
<dbReference type="PIRSF" id="PIRSF029826">
    <property type="entry name" value="UCP029826_pph"/>
    <property type="match status" value="1"/>
</dbReference>
<dbReference type="RefSeq" id="WP_203848507.1">
    <property type="nucleotide sequence ID" value="NZ_BAAAVW010000016.1"/>
</dbReference>
<accession>A0A919PL80</accession>
<dbReference type="AlphaFoldDB" id="A0A919PL80"/>
<evidence type="ECO:0000313" key="3">
    <source>
        <dbReference type="Proteomes" id="UP000660611"/>
    </source>
</evidence>
<evidence type="ECO:0000259" key="1">
    <source>
        <dbReference type="Pfam" id="PF03819"/>
    </source>
</evidence>
<comment type="caution">
    <text evidence="2">The sequence shown here is derived from an EMBL/GenBank/DDBJ whole genome shotgun (WGS) entry which is preliminary data.</text>
</comment>
<protein>
    <submittedName>
        <fullName evidence="2">Nucleotide pyrophosphohydrolase</fullName>
    </submittedName>
</protein>
<organism evidence="2 3">
    <name type="scientific">Dactylosporangium siamense</name>
    <dbReference type="NCBI Taxonomy" id="685454"/>
    <lineage>
        <taxon>Bacteria</taxon>
        <taxon>Bacillati</taxon>
        <taxon>Actinomycetota</taxon>
        <taxon>Actinomycetes</taxon>
        <taxon>Micromonosporales</taxon>
        <taxon>Micromonosporaceae</taxon>
        <taxon>Dactylosporangium</taxon>
    </lineage>
</organism>
<name>A0A919PL80_9ACTN</name>
<dbReference type="Gene3D" id="1.10.287.1080">
    <property type="entry name" value="MazG-like"/>
    <property type="match status" value="1"/>
</dbReference>
<dbReference type="EMBL" id="BONQ01000077">
    <property type="protein sequence ID" value="GIG46741.1"/>
    <property type="molecule type" value="Genomic_DNA"/>
</dbReference>
<sequence>MPNDEQSEDWPAQVQRELRRFAEARDWPRYHTPRNLLLALVGEVGELAELYQWDPPTPPPPDRVAEEVADVLIYALRFADVAGVDVTKAVAEKIARNEHRFPPLNDRTP</sequence>
<evidence type="ECO:0000313" key="2">
    <source>
        <dbReference type="EMBL" id="GIG46741.1"/>
    </source>
</evidence>
<dbReference type="InterPro" id="IPR025984">
    <property type="entry name" value="DCTPP"/>
</dbReference>
<gene>
    <name evidence="2" type="ORF">Dsi01nite_047820</name>
</gene>
<feature type="domain" description="NTP pyrophosphohydrolase MazG-like" evidence="1">
    <location>
        <begin position="32"/>
        <end position="102"/>
    </location>
</feature>
<dbReference type="Proteomes" id="UP000660611">
    <property type="component" value="Unassembled WGS sequence"/>
</dbReference>
<dbReference type="CDD" id="cd11537">
    <property type="entry name" value="NTP-PPase_RS21-C6_like"/>
    <property type="match status" value="1"/>
</dbReference>
<reference evidence="2" key="1">
    <citation type="submission" date="2021-01" db="EMBL/GenBank/DDBJ databases">
        <title>Whole genome shotgun sequence of Dactylosporangium siamense NBRC 106093.</title>
        <authorList>
            <person name="Komaki H."/>
            <person name="Tamura T."/>
        </authorList>
    </citation>
    <scope>NUCLEOTIDE SEQUENCE</scope>
    <source>
        <strain evidence="2">NBRC 106093</strain>
    </source>
</reference>
<dbReference type="SUPFAM" id="SSF101386">
    <property type="entry name" value="all-alpha NTP pyrophosphatases"/>
    <property type="match status" value="1"/>
</dbReference>
<dbReference type="InterPro" id="IPR004518">
    <property type="entry name" value="MazG-like_dom"/>
</dbReference>
<dbReference type="GO" id="GO:0009143">
    <property type="term" value="P:nucleoside triphosphate catabolic process"/>
    <property type="evidence" value="ECO:0007669"/>
    <property type="project" value="InterPro"/>
</dbReference>
<dbReference type="GO" id="GO:0047429">
    <property type="term" value="F:nucleoside triphosphate diphosphatase activity"/>
    <property type="evidence" value="ECO:0007669"/>
    <property type="project" value="InterPro"/>
</dbReference>
<dbReference type="PANTHER" id="PTHR14552">
    <property type="match status" value="1"/>
</dbReference>